<organism evidence="9 10">
    <name type="scientific">Anaeromyxobacter oryzae</name>
    <dbReference type="NCBI Taxonomy" id="2918170"/>
    <lineage>
        <taxon>Bacteria</taxon>
        <taxon>Pseudomonadati</taxon>
        <taxon>Myxococcota</taxon>
        <taxon>Myxococcia</taxon>
        <taxon>Myxococcales</taxon>
        <taxon>Cystobacterineae</taxon>
        <taxon>Anaeromyxobacteraceae</taxon>
        <taxon>Anaeromyxobacter</taxon>
    </lineage>
</organism>
<evidence type="ECO:0000313" key="9">
    <source>
        <dbReference type="EMBL" id="BDG02196.1"/>
    </source>
</evidence>
<dbReference type="InterPro" id="IPR014358">
    <property type="entry name" value="Enoyl-ACP_Rdtase_NADH"/>
</dbReference>
<evidence type="ECO:0000256" key="8">
    <source>
        <dbReference type="PIRNR" id="PIRNR000094"/>
    </source>
</evidence>
<dbReference type="EC" id="1.3.1.9" evidence="8"/>
<evidence type="ECO:0000256" key="6">
    <source>
        <dbReference type="ARBA" id="ARBA00023098"/>
    </source>
</evidence>
<dbReference type="PANTHER" id="PTHR43159">
    <property type="entry name" value="ENOYL-[ACYL-CARRIER-PROTEIN] REDUCTASE"/>
    <property type="match status" value="1"/>
</dbReference>
<evidence type="ECO:0000256" key="7">
    <source>
        <dbReference type="ARBA" id="ARBA00023160"/>
    </source>
</evidence>
<keyword evidence="6" id="KW-0443">Lipid metabolism</keyword>
<dbReference type="Pfam" id="PF13561">
    <property type="entry name" value="adh_short_C2"/>
    <property type="match status" value="1"/>
</dbReference>
<evidence type="ECO:0000256" key="4">
    <source>
        <dbReference type="ARBA" id="ARBA00022832"/>
    </source>
</evidence>
<dbReference type="PANTHER" id="PTHR43159:SF2">
    <property type="entry name" value="ENOYL-[ACYL-CARRIER-PROTEIN] REDUCTASE [NADH], CHLOROPLASTIC"/>
    <property type="match status" value="1"/>
</dbReference>
<comment type="catalytic activity">
    <reaction evidence="8">
        <text>a 2,3-saturated acyl-[ACP] + NAD(+) = a (2E)-enoyl-[ACP] + NADH + H(+)</text>
        <dbReference type="Rhea" id="RHEA:10240"/>
        <dbReference type="Rhea" id="RHEA-COMP:9925"/>
        <dbReference type="Rhea" id="RHEA-COMP:9926"/>
        <dbReference type="ChEBI" id="CHEBI:15378"/>
        <dbReference type="ChEBI" id="CHEBI:57540"/>
        <dbReference type="ChEBI" id="CHEBI:57945"/>
        <dbReference type="ChEBI" id="CHEBI:78784"/>
        <dbReference type="ChEBI" id="CHEBI:78785"/>
        <dbReference type="EC" id="1.3.1.9"/>
    </reaction>
</comment>
<proteinExistence type="inferred from homology"/>
<dbReference type="InterPro" id="IPR036291">
    <property type="entry name" value="NAD(P)-bd_dom_sf"/>
</dbReference>
<dbReference type="InterPro" id="IPR002347">
    <property type="entry name" value="SDR_fam"/>
</dbReference>
<dbReference type="PIRSF" id="PIRSF000094">
    <property type="entry name" value="Enoyl-ACP_rdct"/>
    <property type="match status" value="1"/>
</dbReference>
<gene>
    <name evidence="9" type="ORF">AMOR_11920</name>
</gene>
<keyword evidence="3 8" id="KW-0444">Lipid biosynthesis</keyword>
<name>A0ABN6MMF0_9BACT</name>
<comment type="pathway">
    <text evidence="1">Lipid metabolism; fatty acid biosynthesis.</text>
</comment>
<accession>A0ABN6MMF0</accession>
<dbReference type="Gene3D" id="3.40.50.720">
    <property type="entry name" value="NAD(P)-binding Rossmann-like Domain"/>
    <property type="match status" value="1"/>
</dbReference>
<dbReference type="Proteomes" id="UP001162891">
    <property type="component" value="Chromosome"/>
</dbReference>
<keyword evidence="10" id="KW-1185">Reference proteome</keyword>
<dbReference type="PRINTS" id="PR00081">
    <property type="entry name" value="GDHRDH"/>
</dbReference>
<keyword evidence="8" id="KW-0520">NAD</keyword>
<evidence type="ECO:0000256" key="3">
    <source>
        <dbReference type="ARBA" id="ARBA00022516"/>
    </source>
</evidence>
<dbReference type="SUPFAM" id="SSF51735">
    <property type="entry name" value="NAD(P)-binding Rossmann-fold domains"/>
    <property type="match status" value="1"/>
</dbReference>
<comment type="similarity">
    <text evidence="2 8">Belongs to the short-chain dehydrogenases/reductases (SDR) family. FabI subfamily.</text>
</comment>
<protein>
    <recommendedName>
        <fullName evidence="8">Enoyl-[acyl-carrier-protein] reductase [NADH]</fullName>
        <ecNumber evidence="8">1.3.1.9</ecNumber>
    </recommendedName>
</protein>
<keyword evidence="4" id="KW-0276">Fatty acid metabolism</keyword>
<keyword evidence="7 8" id="KW-0275">Fatty acid biosynthesis</keyword>
<keyword evidence="5 8" id="KW-0560">Oxidoreductase</keyword>
<dbReference type="CDD" id="cd05372">
    <property type="entry name" value="ENR_SDR"/>
    <property type="match status" value="1"/>
</dbReference>
<reference evidence="10" key="1">
    <citation type="journal article" date="2022" name="Int. J. Syst. Evol. Microbiol.">
        <title>Anaeromyxobacter oryzae sp. nov., Anaeromyxobacter diazotrophicus sp. nov. and Anaeromyxobacter paludicola sp. nov., isolated from paddy soils.</title>
        <authorList>
            <person name="Itoh H."/>
            <person name="Xu Z."/>
            <person name="Mise K."/>
            <person name="Masuda Y."/>
            <person name="Ushijima N."/>
            <person name="Hayakawa C."/>
            <person name="Shiratori Y."/>
            <person name="Senoo K."/>
        </authorList>
    </citation>
    <scope>NUCLEOTIDE SEQUENCE [LARGE SCALE GENOMIC DNA]</scope>
    <source>
        <strain evidence="10">Red232</strain>
    </source>
</reference>
<dbReference type="Gene3D" id="1.10.8.400">
    <property type="entry name" value="Enoyl acyl carrier protein reductase"/>
    <property type="match status" value="1"/>
</dbReference>
<evidence type="ECO:0000313" key="10">
    <source>
        <dbReference type="Proteomes" id="UP001162891"/>
    </source>
</evidence>
<sequence length="271" mass="28901">MTENQDSPLSLGGLMKGKRAIITGVANERSIAWAIAQAFHREGAELVFTYPGEAMGARVRPLAEGLGAKAILDCDVSKDADIERTVADVKKVWDRVDVVVHAIGYAPRSALDGRFTDATTREIWQITMDVSAYSLIALARAFKPMMPPGSSIVSLTYYGAEKVVSNYNVMGVAKAALEASTRYLAEDLGKDGIRVNAISAGPIKTLAAAGIKGMRAMLSENAERTPLRRNVDQEDCARAALYLCSDLAANVTGEILHVDAGQNIVGVVSMG</sequence>
<dbReference type="RefSeq" id="WP_248359598.1">
    <property type="nucleotide sequence ID" value="NZ_AP025591.1"/>
</dbReference>
<dbReference type="EMBL" id="AP025591">
    <property type="protein sequence ID" value="BDG02196.1"/>
    <property type="molecule type" value="Genomic_DNA"/>
</dbReference>
<evidence type="ECO:0000256" key="5">
    <source>
        <dbReference type="ARBA" id="ARBA00023002"/>
    </source>
</evidence>
<evidence type="ECO:0000256" key="1">
    <source>
        <dbReference type="ARBA" id="ARBA00005194"/>
    </source>
</evidence>
<evidence type="ECO:0000256" key="2">
    <source>
        <dbReference type="ARBA" id="ARBA00009233"/>
    </source>
</evidence>